<name>A0A9P8V4V0_9PEZI</name>
<dbReference type="InterPro" id="IPR010730">
    <property type="entry name" value="HET"/>
</dbReference>
<evidence type="ECO:0000313" key="3">
    <source>
        <dbReference type="Proteomes" id="UP000770015"/>
    </source>
</evidence>
<gene>
    <name evidence="2" type="ORF">F5X68DRAFT_40098</name>
</gene>
<comment type="caution">
    <text evidence="2">The sequence shown here is derived from an EMBL/GenBank/DDBJ whole genome shotgun (WGS) entry which is preliminary data.</text>
</comment>
<accession>A0A9P8V4V0</accession>
<dbReference type="InterPro" id="IPR052895">
    <property type="entry name" value="HetReg/Transcr_Mod"/>
</dbReference>
<reference evidence="2" key="1">
    <citation type="journal article" date="2021" name="Nat. Commun.">
        <title>Genetic determinants of endophytism in the Arabidopsis root mycobiome.</title>
        <authorList>
            <person name="Mesny F."/>
            <person name="Miyauchi S."/>
            <person name="Thiergart T."/>
            <person name="Pickel B."/>
            <person name="Atanasova L."/>
            <person name="Karlsson M."/>
            <person name="Huettel B."/>
            <person name="Barry K.W."/>
            <person name="Haridas S."/>
            <person name="Chen C."/>
            <person name="Bauer D."/>
            <person name="Andreopoulos W."/>
            <person name="Pangilinan J."/>
            <person name="LaButti K."/>
            <person name="Riley R."/>
            <person name="Lipzen A."/>
            <person name="Clum A."/>
            <person name="Drula E."/>
            <person name="Henrissat B."/>
            <person name="Kohler A."/>
            <person name="Grigoriev I.V."/>
            <person name="Martin F.M."/>
            <person name="Hacquard S."/>
        </authorList>
    </citation>
    <scope>NUCLEOTIDE SEQUENCE</scope>
    <source>
        <strain evidence="2">MPI-SDFR-AT-0117</strain>
    </source>
</reference>
<proteinExistence type="predicted"/>
<evidence type="ECO:0000259" key="1">
    <source>
        <dbReference type="Pfam" id="PF06985"/>
    </source>
</evidence>
<dbReference type="PANTHER" id="PTHR24148:SF64">
    <property type="entry name" value="HETEROKARYON INCOMPATIBILITY DOMAIN-CONTAINING PROTEIN"/>
    <property type="match status" value="1"/>
</dbReference>
<dbReference type="AlphaFoldDB" id="A0A9P8V4V0"/>
<dbReference type="Pfam" id="PF06985">
    <property type="entry name" value="HET"/>
    <property type="match status" value="1"/>
</dbReference>
<sequence length="673" mass="75497">MGDAMDDLRPSTVYSALPFDDSFRLLELDPSTDFTAPIVCHLRPSRHSDHPRYHALSYSWQSDEADASPMSIQCNGHDMEIESNLWHALRRLRQTDTTNVVWADALCINQADTAERNHQVRQMGAVYSGAELVVVWLGEGPPPETGINIEAGLLAMLAVWRSWHDDHDSVGSSFQERQAAGTPIPVEDLELFDRYSRRLTAAEARAVTYIFQRAWFRRLWVVQEVMLAKDSLAMLDKYEIRWSVVALAAQLARRAPEVAAVVGDDVETYRAIECACKIQHIWSLCLCAPYFPFEFHDLLVLTRDMQCQDPRDRIFGLLAIPTTRSDGKMEADYGLSAGEVFRRTAVRILETADSLDLLSDCQHEAEMEPWLPGPGAYPSWVPQWHIRPHMRLLDGRRENFTKKYRAAGSKRRELKWTANGHPRVKGVEVARVKEASRVLADDCFERSDGRDLDSVFATTTSPPTGTDILLPGTSTPLAVPEDRAKLLSIMLRTLSGLSIPSATRMRQYVAVLMKGYLRWSLPDVSNGGIVFKPPSAWDQKSWEAMDSIVGNVLGTEDEFLSWVKMVCANRRLFLTDDGEVGLGPGVMRPGDVVCVLYGMRVPVVLRRIGETYAVVGECYVDGLMKGSAVGEGSKGVLFREASEDLGGLHFIEVGEESEGDQFREVVERWFELV</sequence>
<protein>
    <submittedName>
        <fullName evidence="2">Heterokaryon incompatibility protein-domain-containing protein</fullName>
    </submittedName>
</protein>
<keyword evidence="3" id="KW-1185">Reference proteome</keyword>
<feature type="domain" description="Heterokaryon incompatibility" evidence="1">
    <location>
        <begin position="53"/>
        <end position="224"/>
    </location>
</feature>
<dbReference type="PANTHER" id="PTHR24148">
    <property type="entry name" value="ANKYRIN REPEAT DOMAIN-CONTAINING PROTEIN 39 HOMOLOG-RELATED"/>
    <property type="match status" value="1"/>
</dbReference>
<dbReference type="Proteomes" id="UP000770015">
    <property type="component" value="Unassembled WGS sequence"/>
</dbReference>
<organism evidence="2 3">
    <name type="scientific">Plectosphaerella plurivora</name>
    <dbReference type="NCBI Taxonomy" id="936078"/>
    <lineage>
        <taxon>Eukaryota</taxon>
        <taxon>Fungi</taxon>
        <taxon>Dikarya</taxon>
        <taxon>Ascomycota</taxon>
        <taxon>Pezizomycotina</taxon>
        <taxon>Sordariomycetes</taxon>
        <taxon>Hypocreomycetidae</taxon>
        <taxon>Glomerellales</taxon>
        <taxon>Plectosphaerellaceae</taxon>
        <taxon>Plectosphaerella</taxon>
    </lineage>
</organism>
<dbReference type="EMBL" id="JAGSXJ010000025">
    <property type="protein sequence ID" value="KAH6675326.1"/>
    <property type="molecule type" value="Genomic_DNA"/>
</dbReference>
<dbReference type="Pfam" id="PF26639">
    <property type="entry name" value="Het-6_barrel"/>
    <property type="match status" value="1"/>
</dbReference>
<evidence type="ECO:0000313" key="2">
    <source>
        <dbReference type="EMBL" id="KAH6675326.1"/>
    </source>
</evidence>
<dbReference type="OrthoDB" id="2504919at2759"/>